<evidence type="ECO:0000313" key="2">
    <source>
        <dbReference type="EMBL" id="NIA67548.1"/>
    </source>
</evidence>
<sequence length="108" mass="12701">MYVVIFEVRPKEGRKGDYLDVAASLRSELEQIDGFISVERFASLTDEGKILSLSFWRDEEALIRWREQEDHQAAQGRGRYEIFQDYRLRIASVVRDYGMNERTEAPQP</sequence>
<dbReference type="AlphaFoldDB" id="A0A967EWN5"/>
<keyword evidence="2" id="KW-0560">Oxidoreductase</keyword>
<dbReference type="RefSeq" id="WP_167221217.1">
    <property type="nucleotide sequence ID" value="NZ_JAAQPH010000002.1"/>
</dbReference>
<protein>
    <submittedName>
        <fullName evidence="2">Antibiotic biosynthesis monooxygenase</fullName>
    </submittedName>
</protein>
<organism evidence="2 3">
    <name type="scientific">Pelagibius litoralis</name>
    <dbReference type="NCBI Taxonomy" id="374515"/>
    <lineage>
        <taxon>Bacteria</taxon>
        <taxon>Pseudomonadati</taxon>
        <taxon>Pseudomonadota</taxon>
        <taxon>Alphaproteobacteria</taxon>
        <taxon>Rhodospirillales</taxon>
        <taxon>Rhodovibrionaceae</taxon>
        <taxon>Pelagibius</taxon>
    </lineage>
</organism>
<dbReference type="PANTHER" id="PTHR37811:SF2">
    <property type="entry name" value="ABM DOMAIN-CONTAINING PROTEIN"/>
    <property type="match status" value="1"/>
</dbReference>
<evidence type="ECO:0000313" key="3">
    <source>
        <dbReference type="Proteomes" id="UP000761264"/>
    </source>
</evidence>
<accession>A0A967EWN5</accession>
<gene>
    <name evidence="2" type="ORF">HBA54_02990</name>
</gene>
<dbReference type="EMBL" id="JAAQPH010000002">
    <property type="protein sequence ID" value="NIA67548.1"/>
    <property type="molecule type" value="Genomic_DNA"/>
</dbReference>
<dbReference type="Proteomes" id="UP000761264">
    <property type="component" value="Unassembled WGS sequence"/>
</dbReference>
<dbReference type="InterPro" id="IPR052936">
    <property type="entry name" value="Jasmonate_Hydroxylase-like"/>
</dbReference>
<proteinExistence type="predicted"/>
<dbReference type="PANTHER" id="PTHR37811">
    <property type="entry name" value="BLL5343 PROTEIN"/>
    <property type="match status" value="1"/>
</dbReference>
<comment type="caution">
    <text evidence="2">The sequence shown here is derived from an EMBL/GenBank/DDBJ whole genome shotgun (WGS) entry which is preliminary data.</text>
</comment>
<dbReference type="Gene3D" id="3.30.70.100">
    <property type="match status" value="1"/>
</dbReference>
<dbReference type="SUPFAM" id="SSF54909">
    <property type="entry name" value="Dimeric alpha+beta barrel"/>
    <property type="match status" value="1"/>
</dbReference>
<dbReference type="PROSITE" id="PS51725">
    <property type="entry name" value="ABM"/>
    <property type="match status" value="1"/>
</dbReference>
<evidence type="ECO:0000259" key="1">
    <source>
        <dbReference type="PROSITE" id="PS51725"/>
    </source>
</evidence>
<dbReference type="GO" id="GO:0004497">
    <property type="term" value="F:monooxygenase activity"/>
    <property type="evidence" value="ECO:0007669"/>
    <property type="project" value="UniProtKB-KW"/>
</dbReference>
<keyword evidence="2" id="KW-0503">Monooxygenase</keyword>
<keyword evidence="3" id="KW-1185">Reference proteome</keyword>
<dbReference type="Pfam" id="PF03992">
    <property type="entry name" value="ABM"/>
    <property type="match status" value="1"/>
</dbReference>
<reference evidence="2" key="1">
    <citation type="submission" date="2020-03" db="EMBL/GenBank/DDBJ databases">
        <title>Genome of Pelagibius litoralis DSM 21314T.</title>
        <authorList>
            <person name="Wang G."/>
        </authorList>
    </citation>
    <scope>NUCLEOTIDE SEQUENCE</scope>
    <source>
        <strain evidence="2">DSM 21314</strain>
    </source>
</reference>
<feature type="domain" description="ABM" evidence="1">
    <location>
        <begin position="2"/>
        <end position="90"/>
    </location>
</feature>
<name>A0A967EWN5_9PROT</name>
<dbReference type="InterPro" id="IPR011008">
    <property type="entry name" value="Dimeric_a/b-barrel"/>
</dbReference>
<dbReference type="InterPro" id="IPR007138">
    <property type="entry name" value="ABM_dom"/>
</dbReference>